<keyword evidence="3" id="KW-0274">FAD</keyword>
<reference evidence="6" key="1">
    <citation type="journal article" date="2019" name="Int. J. Syst. Evol. Microbiol.">
        <title>The Global Catalogue of Microorganisms (GCM) 10K type strain sequencing project: providing services to taxonomists for standard genome sequencing and annotation.</title>
        <authorList>
            <consortium name="The Broad Institute Genomics Platform"/>
            <consortium name="The Broad Institute Genome Sequencing Center for Infectious Disease"/>
            <person name="Wu L."/>
            <person name="Ma J."/>
        </authorList>
    </citation>
    <scope>NUCLEOTIDE SEQUENCE [LARGE SCALE GENOMIC DNA]</scope>
    <source>
        <strain evidence="6">CGMCC 4.7682</strain>
    </source>
</reference>
<dbReference type="InterPro" id="IPR036188">
    <property type="entry name" value="FAD/NAD-bd_sf"/>
</dbReference>
<feature type="domain" description="FAD-binding" evidence="4">
    <location>
        <begin position="8"/>
        <end position="170"/>
    </location>
</feature>
<name>A0ABV7Q804_9PSEU</name>
<dbReference type="InterPro" id="IPR002938">
    <property type="entry name" value="FAD-bd"/>
</dbReference>
<keyword evidence="2" id="KW-0285">Flavoprotein</keyword>
<evidence type="ECO:0000313" key="5">
    <source>
        <dbReference type="EMBL" id="MFC3509400.1"/>
    </source>
</evidence>
<dbReference type="PANTHER" id="PTHR43004">
    <property type="entry name" value="TRK SYSTEM POTASSIUM UPTAKE PROTEIN"/>
    <property type="match status" value="1"/>
</dbReference>
<dbReference type="PRINTS" id="PR00420">
    <property type="entry name" value="RNGMNOXGNASE"/>
</dbReference>
<dbReference type="Gene3D" id="3.50.50.60">
    <property type="entry name" value="FAD/NAD(P)-binding domain"/>
    <property type="match status" value="2"/>
</dbReference>
<dbReference type="Pfam" id="PF21274">
    <property type="entry name" value="Rng_hyd_C"/>
    <property type="match status" value="1"/>
</dbReference>
<comment type="caution">
    <text evidence="5">The sequence shown here is derived from an EMBL/GenBank/DDBJ whole genome shotgun (WGS) entry which is preliminary data.</text>
</comment>
<evidence type="ECO:0000313" key="6">
    <source>
        <dbReference type="Proteomes" id="UP001595764"/>
    </source>
</evidence>
<keyword evidence="6" id="KW-1185">Reference proteome</keyword>
<dbReference type="Gene3D" id="3.40.30.120">
    <property type="match status" value="1"/>
</dbReference>
<evidence type="ECO:0000259" key="4">
    <source>
        <dbReference type="Pfam" id="PF01494"/>
    </source>
</evidence>
<comment type="cofactor">
    <cofactor evidence="1">
        <name>FAD</name>
        <dbReference type="ChEBI" id="CHEBI:57692"/>
    </cofactor>
</comment>
<sequence>MASELQRVPVLIVGGGLAGLAASVFLTRHGVRSVLVERRPGVRPPGGGSGIDQRTMEICRALGLEEEIRGTVRRGASPGPGWWPDLCPCDVHEGDRHALEPVLLEAARRPGAVIRFGAELVSIATDSAGADAALFDRATGRTDVVRADYVIAAEGTGGRVAASLLVRPPGRTAAPENEARYAGEPISAPRRAGTRRYLSGTAETFRIGRVFLVGDSARWWPGADALGAGLAVQEAHNLAWKLAGVIQGWAGSGLLDSYEAERRPVALELEKRWVPGSARMPSDEAEDQVLTLGQQYPAGALVGNRPDSVFEDRFSVRARPGTRAPHLWLERAGSRLSSHDLFDGSFVLLAGSDGAEWTAAARRVARRTSVPLRAYRLGRGPAETELKDLDGWGSARYPIGDGGAVLIRPDGYVGWLTETAPASPELALAGVLGELLR</sequence>
<dbReference type="EMBL" id="JBHRWI010000004">
    <property type="protein sequence ID" value="MFC3509400.1"/>
    <property type="molecule type" value="Genomic_DNA"/>
</dbReference>
<accession>A0ABV7Q804</accession>
<evidence type="ECO:0000256" key="1">
    <source>
        <dbReference type="ARBA" id="ARBA00001974"/>
    </source>
</evidence>
<dbReference type="Pfam" id="PF01494">
    <property type="entry name" value="FAD_binding_3"/>
    <property type="match status" value="2"/>
</dbReference>
<dbReference type="Proteomes" id="UP001595764">
    <property type="component" value="Unassembled WGS sequence"/>
</dbReference>
<feature type="domain" description="FAD-binding" evidence="4">
    <location>
        <begin position="201"/>
        <end position="270"/>
    </location>
</feature>
<dbReference type="PANTHER" id="PTHR43004:SF19">
    <property type="entry name" value="BINDING MONOOXYGENASE, PUTATIVE (JCVI)-RELATED"/>
    <property type="match status" value="1"/>
</dbReference>
<evidence type="ECO:0000256" key="3">
    <source>
        <dbReference type="ARBA" id="ARBA00022827"/>
    </source>
</evidence>
<protein>
    <submittedName>
        <fullName evidence="5">FAD-dependent monooxygenase</fullName>
    </submittedName>
</protein>
<evidence type="ECO:0000256" key="2">
    <source>
        <dbReference type="ARBA" id="ARBA00022630"/>
    </source>
</evidence>
<dbReference type="InterPro" id="IPR050641">
    <property type="entry name" value="RIFMO-like"/>
</dbReference>
<gene>
    <name evidence="5" type="ORF">ACFORO_04425</name>
</gene>
<keyword evidence="5" id="KW-0560">Oxidoreductase</keyword>
<dbReference type="SUPFAM" id="SSF51905">
    <property type="entry name" value="FAD/NAD(P)-binding domain"/>
    <property type="match status" value="1"/>
</dbReference>
<dbReference type="RefSeq" id="WP_377869598.1">
    <property type="nucleotide sequence ID" value="NZ_JBHMAY010000012.1"/>
</dbReference>
<keyword evidence="5" id="KW-0503">Monooxygenase</keyword>
<proteinExistence type="predicted"/>
<organism evidence="5 6">
    <name type="scientific">Amycolatopsis halotolerans</name>
    <dbReference type="NCBI Taxonomy" id="330083"/>
    <lineage>
        <taxon>Bacteria</taxon>
        <taxon>Bacillati</taxon>
        <taxon>Actinomycetota</taxon>
        <taxon>Actinomycetes</taxon>
        <taxon>Pseudonocardiales</taxon>
        <taxon>Pseudonocardiaceae</taxon>
        <taxon>Amycolatopsis</taxon>
    </lineage>
</organism>
<dbReference type="GO" id="GO:0004497">
    <property type="term" value="F:monooxygenase activity"/>
    <property type="evidence" value="ECO:0007669"/>
    <property type="project" value="UniProtKB-KW"/>
</dbReference>